<reference evidence="2 3" key="1">
    <citation type="submission" date="2023-03" db="EMBL/GenBank/DDBJ databases">
        <title>Draft genome sequence of Thalassotalea eurytherma JCM 18482T.</title>
        <authorList>
            <person name="Sawabe T."/>
        </authorList>
    </citation>
    <scope>NUCLEOTIDE SEQUENCE [LARGE SCALE GENOMIC DNA]</scope>
    <source>
        <strain evidence="2 3">JCM 18482</strain>
    </source>
</reference>
<sequence>MIAKIKAFFEQLDTSNDDAEKNTISLEVACAVLLCEVMRADHHIDDSERIAIKELLSAHFHLDDQEVDDIIEQAMSHSDNANDLYFFTSKINNQCDIAQKIHIVELLWQLAYSDGEIASIEHHIIRKIADLLHLRHHEYISAKTNALTTK</sequence>
<dbReference type="SUPFAM" id="SSF158682">
    <property type="entry name" value="TerB-like"/>
    <property type="match status" value="1"/>
</dbReference>
<protein>
    <submittedName>
        <fullName evidence="2">Tellurium resistance terB-like protein subgroup 2</fullName>
    </submittedName>
</protein>
<organism evidence="2 3">
    <name type="scientific">Thalassotalea eurytherma</name>
    <dbReference type="NCBI Taxonomy" id="1144278"/>
    <lineage>
        <taxon>Bacteria</taxon>
        <taxon>Pseudomonadati</taxon>
        <taxon>Pseudomonadota</taxon>
        <taxon>Gammaproteobacteria</taxon>
        <taxon>Alteromonadales</taxon>
        <taxon>Colwelliaceae</taxon>
        <taxon>Thalassotalea</taxon>
    </lineage>
</organism>
<accession>A0ABQ6H4M9</accession>
<dbReference type="Proteomes" id="UP001157133">
    <property type="component" value="Unassembled WGS sequence"/>
</dbReference>
<dbReference type="RefSeq" id="WP_284208509.1">
    <property type="nucleotide sequence ID" value="NZ_BSSU01000012.1"/>
</dbReference>
<dbReference type="EMBL" id="BSSU01000012">
    <property type="protein sequence ID" value="GLX83111.1"/>
    <property type="molecule type" value="Genomic_DNA"/>
</dbReference>
<name>A0ABQ6H4M9_9GAMM</name>
<dbReference type="InterPro" id="IPR007791">
    <property type="entry name" value="DjlA_N"/>
</dbReference>
<evidence type="ECO:0000259" key="1">
    <source>
        <dbReference type="Pfam" id="PF05099"/>
    </source>
</evidence>
<proteinExistence type="predicted"/>
<comment type="caution">
    <text evidence="2">The sequence shown here is derived from an EMBL/GenBank/DDBJ whole genome shotgun (WGS) entry which is preliminary data.</text>
</comment>
<dbReference type="CDD" id="cd07313">
    <property type="entry name" value="terB_like_2"/>
    <property type="match status" value="1"/>
</dbReference>
<evidence type="ECO:0000313" key="3">
    <source>
        <dbReference type="Proteomes" id="UP001157133"/>
    </source>
</evidence>
<evidence type="ECO:0000313" key="2">
    <source>
        <dbReference type="EMBL" id="GLX83111.1"/>
    </source>
</evidence>
<feature type="domain" description="Co-chaperone DjlA N-terminal" evidence="1">
    <location>
        <begin position="28"/>
        <end position="143"/>
    </location>
</feature>
<keyword evidence="3" id="KW-1185">Reference proteome</keyword>
<dbReference type="Gene3D" id="1.10.3680.10">
    <property type="entry name" value="TerB-like"/>
    <property type="match status" value="1"/>
</dbReference>
<dbReference type="Pfam" id="PF05099">
    <property type="entry name" value="TerB"/>
    <property type="match status" value="1"/>
</dbReference>
<dbReference type="InterPro" id="IPR029024">
    <property type="entry name" value="TerB-like"/>
</dbReference>
<gene>
    <name evidence="2" type="ORF">theurythT_25630</name>
</gene>